<organism evidence="11 12">
    <name type="scientific">Gonium pectorale</name>
    <name type="common">Green alga</name>
    <dbReference type="NCBI Taxonomy" id="33097"/>
    <lineage>
        <taxon>Eukaryota</taxon>
        <taxon>Viridiplantae</taxon>
        <taxon>Chlorophyta</taxon>
        <taxon>core chlorophytes</taxon>
        <taxon>Chlorophyceae</taxon>
        <taxon>CS clade</taxon>
        <taxon>Chlamydomonadales</taxon>
        <taxon>Volvocaceae</taxon>
        <taxon>Gonium</taxon>
    </lineage>
</organism>
<accession>A0A150H0L7</accession>
<evidence type="ECO:0000256" key="2">
    <source>
        <dbReference type="ARBA" id="ARBA00022679"/>
    </source>
</evidence>
<dbReference type="Proteomes" id="UP000075714">
    <property type="component" value="Unassembled WGS sequence"/>
</dbReference>
<dbReference type="Gene3D" id="1.10.510.10">
    <property type="entry name" value="Transferase(Phosphotransferase) domain 1"/>
    <property type="match status" value="2"/>
</dbReference>
<evidence type="ECO:0000256" key="5">
    <source>
        <dbReference type="ARBA" id="ARBA00022840"/>
    </source>
</evidence>
<dbReference type="InterPro" id="IPR000719">
    <property type="entry name" value="Prot_kinase_dom"/>
</dbReference>
<dbReference type="PANTHER" id="PTHR24350">
    <property type="entry name" value="SERINE/THREONINE-PROTEIN KINASE IAL-RELATED"/>
    <property type="match status" value="1"/>
</dbReference>
<dbReference type="EMBL" id="LSYV01000003">
    <property type="protein sequence ID" value="KXZ55543.1"/>
    <property type="molecule type" value="Genomic_DNA"/>
</dbReference>
<dbReference type="PROSITE" id="PS50011">
    <property type="entry name" value="PROTEIN_KINASE_DOM"/>
    <property type="match status" value="1"/>
</dbReference>
<feature type="cross-link" description="Glycyl lysine isopeptide (Lys-Gly) (interchain with G-Cter in SUMO2)" evidence="8">
    <location>
        <position position="173"/>
    </location>
</feature>
<evidence type="ECO:0000313" key="12">
    <source>
        <dbReference type="Proteomes" id="UP000075714"/>
    </source>
</evidence>
<evidence type="ECO:0000256" key="6">
    <source>
        <dbReference type="PIRSR" id="PIRSR630616-1"/>
    </source>
</evidence>
<dbReference type="AlphaFoldDB" id="A0A150H0L7"/>
<keyword evidence="12" id="KW-1185">Reference proteome</keyword>
<gene>
    <name evidence="11" type="ORF">GPECTOR_2g1092</name>
</gene>
<dbReference type="OrthoDB" id="377346at2759"/>
<dbReference type="GO" id="GO:0005524">
    <property type="term" value="F:ATP binding"/>
    <property type="evidence" value="ECO:0007669"/>
    <property type="project" value="UniProtKB-KW"/>
</dbReference>
<evidence type="ECO:0000256" key="3">
    <source>
        <dbReference type="ARBA" id="ARBA00022741"/>
    </source>
</evidence>
<evidence type="ECO:0000259" key="10">
    <source>
        <dbReference type="PROSITE" id="PS50011"/>
    </source>
</evidence>
<evidence type="ECO:0000256" key="1">
    <source>
        <dbReference type="ARBA" id="ARBA00022527"/>
    </source>
</evidence>
<keyword evidence="2" id="KW-0808">Transferase</keyword>
<dbReference type="InterPro" id="IPR008271">
    <property type="entry name" value="Ser/Thr_kinase_AS"/>
</dbReference>
<keyword evidence="5 7" id="KW-0067">ATP-binding</keyword>
<dbReference type="GO" id="GO:0004674">
    <property type="term" value="F:protein serine/threonine kinase activity"/>
    <property type="evidence" value="ECO:0007669"/>
    <property type="project" value="UniProtKB-KW"/>
</dbReference>
<feature type="binding site" evidence="7">
    <location>
        <position position="189"/>
    </location>
    <ligand>
        <name>ATP</name>
        <dbReference type="ChEBI" id="CHEBI:30616"/>
    </ligand>
</feature>
<evidence type="ECO:0000256" key="8">
    <source>
        <dbReference type="PIRSR" id="PIRSR630616-3"/>
    </source>
</evidence>
<name>A0A150H0L7_GONPE</name>
<feature type="binding site" evidence="7">
    <location>
        <position position="76"/>
    </location>
    <ligand>
        <name>ATP</name>
        <dbReference type="ChEBI" id="CHEBI:30616"/>
    </ligand>
</feature>
<protein>
    <recommendedName>
        <fullName evidence="10">Protein kinase domain-containing protein</fullName>
    </recommendedName>
</protein>
<evidence type="ECO:0000256" key="7">
    <source>
        <dbReference type="PIRSR" id="PIRSR630616-2"/>
    </source>
</evidence>
<dbReference type="InterPro" id="IPR011009">
    <property type="entry name" value="Kinase-like_dom_sf"/>
</dbReference>
<dbReference type="SMART" id="SM00220">
    <property type="entry name" value="S_TKc"/>
    <property type="match status" value="1"/>
</dbReference>
<dbReference type="Pfam" id="PF00069">
    <property type="entry name" value="Pkinase"/>
    <property type="match status" value="1"/>
</dbReference>
<dbReference type="SUPFAM" id="SSF56112">
    <property type="entry name" value="Protein kinase-like (PK-like)"/>
    <property type="match status" value="1"/>
</dbReference>
<keyword evidence="1" id="KW-0723">Serine/threonine-protein kinase</keyword>
<dbReference type="STRING" id="33097.A0A150H0L7"/>
<comment type="caution">
    <text evidence="11">The sequence shown here is derived from an EMBL/GenBank/DDBJ whole genome shotgun (WGS) entry which is preliminary data.</text>
</comment>
<dbReference type="PROSITE" id="PS00108">
    <property type="entry name" value="PROTEIN_KINASE_ST"/>
    <property type="match status" value="1"/>
</dbReference>
<reference evidence="12" key="1">
    <citation type="journal article" date="2016" name="Nat. Commun.">
        <title>The Gonium pectorale genome demonstrates co-option of cell cycle regulation during the evolution of multicellularity.</title>
        <authorList>
            <person name="Hanschen E.R."/>
            <person name="Marriage T.N."/>
            <person name="Ferris P.J."/>
            <person name="Hamaji T."/>
            <person name="Toyoda A."/>
            <person name="Fujiyama A."/>
            <person name="Neme R."/>
            <person name="Noguchi H."/>
            <person name="Minakuchi Y."/>
            <person name="Suzuki M."/>
            <person name="Kawai-Toyooka H."/>
            <person name="Smith D.R."/>
            <person name="Sparks H."/>
            <person name="Anderson J."/>
            <person name="Bakaric R."/>
            <person name="Luria V."/>
            <person name="Karger A."/>
            <person name="Kirschner M.W."/>
            <person name="Durand P.M."/>
            <person name="Michod R.E."/>
            <person name="Nozaki H."/>
            <person name="Olson B.J."/>
        </authorList>
    </citation>
    <scope>NUCLEOTIDE SEQUENCE [LARGE SCALE GENOMIC DNA]</scope>
    <source>
        <strain evidence="12">NIES-2863</strain>
    </source>
</reference>
<keyword evidence="3 7" id="KW-0547">Nucleotide-binding</keyword>
<evidence type="ECO:0000313" key="11">
    <source>
        <dbReference type="EMBL" id="KXZ55543.1"/>
    </source>
</evidence>
<evidence type="ECO:0000256" key="9">
    <source>
        <dbReference type="SAM" id="MobiDB-lite"/>
    </source>
</evidence>
<feature type="region of interest" description="Disordered" evidence="9">
    <location>
        <begin position="269"/>
        <end position="302"/>
    </location>
</feature>
<proteinExistence type="predicted"/>
<feature type="domain" description="Protein kinase" evidence="10">
    <location>
        <begin position="47"/>
        <end position="368"/>
    </location>
</feature>
<dbReference type="InterPro" id="IPR030616">
    <property type="entry name" value="Aur-like"/>
</dbReference>
<feature type="compositionally biased region" description="Low complexity" evidence="9">
    <location>
        <begin position="279"/>
        <end position="290"/>
    </location>
</feature>
<feature type="active site" description="Proton acceptor" evidence="6">
    <location>
        <position position="171"/>
    </location>
</feature>
<sequence length="377" mass="40153">MQIAQQPQAGLFKPRPTPADGLLYLAPCARSSMWSPTRGARWSLEQYELVRELYQGYASTVYKAHCLTSNQTVVLKVYALDGLTDFLRHQVLRELDIHSRLKHPGVVQLLAAFREGEALALVLEYVRGGTLDVARRLLGGRMGEHRAAHLVVLPLLRALSYLHRMGVVHRDIKPDNLLFTPDWRLKLIDFGVALSLEEERAVTRAGSSQYMAPEVHACPLKRGPADNKVDEQLAYGAAADVWSLGAVVYEVLVGFTPFPAGAPPLVATPKTGSADGDGDAPAAVSAAEGDNSGPGEAADGDAGLPEAEVVAEGKGEGTAKAHASSGGAQVLAFPASVSPAARSFVSACLEPHPGDRPTVEQLMQHPWLQGAQQVGAA</sequence>
<evidence type="ECO:0000256" key="4">
    <source>
        <dbReference type="ARBA" id="ARBA00022777"/>
    </source>
</evidence>
<keyword evidence="4" id="KW-0418">Kinase</keyword>